<dbReference type="Pfam" id="PF07090">
    <property type="entry name" value="GATase1_like"/>
    <property type="match status" value="1"/>
</dbReference>
<organism evidence="2 3">
    <name type="scientific">Pseudonocardia ailaonensis</name>
    <dbReference type="NCBI Taxonomy" id="367279"/>
    <lineage>
        <taxon>Bacteria</taxon>
        <taxon>Bacillati</taxon>
        <taxon>Actinomycetota</taxon>
        <taxon>Actinomycetes</taxon>
        <taxon>Pseudonocardiales</taxon>
        <taxon>Pseudonocardiaceae</taxon>
        <taxon>Pseudonocardia</taxon>
    </lineage>
</organism>
<evidence type="ECO:0000259" key="1">
    <source>
        <dbReference type="Pfam" id="PF07090"/>
    </source>
</evidence>
<reference evidence="2 3" key="1">
    <citation type="journal article" date="2019" name="Int. J. Syst. Evol. Microbiol.">
        <title>The Global Catalogue of Microorganisms (GCM) 10K type strain sequencing project: providing services to taxonomists for standard genome sequencing and annotation.</title>
        <authorList>
            <consortium name="The Broad Institute Genomics Platform"/>
            <consortium name="The Broad Institute Genome Sequencing Center for Infectious Disease"/>
            <person name="Wu L."/>
            <person name="Ma J."/>
        </authorList>
    </citation>
    <scope>NUCLEOTIDE SEQUENCE [LARGE SCALE GENOMIC DNA]</scope>
    <source>
        <strain evidence="2 3">JCM 16009</strain>
    </source>
</reference>
<gene>
    <name evidence="2" type="ORF">GCM10009836_00730</name>
</gene>
<feature type="domain" description="Putative glutamine amidotransferase" evidence="1">
    <location>
        <begin position="1"/>
        <end position="243"/>
    </location>
</feature>
<evidence type="ECO:0000313" key="2">
    <source>
        <dbReference type="EMBL" id="GAA1826963.1"/>
    </source>
</evidence>
<dbReference type="PANTHER" id="PTHR37947:SF1">
    <property type="entry name" value="BLL2462 PROTEIN"/>
    <property type="match status" value="1"/>
</dbReference>
<name>A0ABN2MIF8_9PSEU</name>
<accession>A0ABN2MIF8</accession>
<comment type="caution">
    <text evidence="2">The sequence shown here is derived from an EMBL/GenBank/DDBJ whole genome shotgun (WGS) entry which is preliminary data.</text>
</comment>
<proteinExistence type="predicted"/>
<keyword evidence="3" id="KW-1185">Reference proteome</keyword>
<dbReference type="EMBL" id="BAAAQK010000001">
    <property type="protein sequence ID" value="GAA1826963.1"/>
    <property type="molecule type" value="Genomic_DNA"/>
</dbReference>
<dbReference type="Proteomes" id="UP001500449">
    <property type="component" value="Unassembled WGS sequence"/>
</dbReference>
<keyword evidence="2" id="KW-0315">Glutamine amidotransferase</keyword>
<evidence type="ECO:0000313" key="3">
    <source>
        <dbReference type="Proteomes" id="UP001500449"/>
    </source>
</evidence>
<dbReference type="Gene3D" id="3.40.50.880">
    <property type="match status" value="1"/>
</dbReference>
<protein>
    <submittedName>
        <fullName evidence="2">Glutamine amidotransferase</fullName>
    </submittedName>
</protein>
<dbReference type="InterPro" id="IPR010768">
    <property type="entry name" value="GATase1-like"/>
</dbReference>
<sequence length="248" mass="26563">MLLIGESWFVHSIHQKGFDSFTTSEYEEGGQEFVAALRGAGHEVSHMPAHRIESDFPRVADDLRALADVIVISDVGANSFQLSHATFARSVVEPDRIGMITDFVGAGGGVLMVGGYMTFAGIDGRARWADTTLAGLLPVTVRTRDDRVELPAGVEPKVVGAHAIVAELDATWPPLLGLNRVEAREGSKTLAVAGDDPLLVVGTAGAGRAAAFTSDLSPHWATPAFLAWDGYRPLFDRIVRWLSGELDD</sequence>
<dbReference type="PANTHER" id="PTHR37947">
    <property type="entry name" value="BLL2462 PROTEIN"/>
    <property type="match status" value="1"/>
</dbReference>
<dbReference type="SUPFAM" id="SSF52317">
    <property type="entry name" value="Class I glutamine amidotransferase-like"/>
    <property type="match status" value="1"/>
</dbReference>
<dbReference type="InterPro" id="IPR029062">
    <property type="entry name" value="Class_I_gatase-like"/>
</dbReference>